<protein>
    <submittedName>
        <fullName evidence="1">Uncharacterized protein</fullName>
    </submittedName>
</protein>
<dbReference type="EMBL" id="SHOA02000018">
    <property type="protein sequence ID" value="TDH73726.1"/>
    <property type="molecule type" value="Genomic_DNA"/>
</dbReference>
<reference evidence="1 2" key="1">
    <citation type="journal article" date="2021" name="Genome Biol.">
        <title>AFLAP: assembly-free linkage analysis pipeline using k-mers from genome sequencing data.</title>
        <authorList>
            <person name="Fletcher K."/>
            <person name="Zhang L."/>
            <person name="Gil J."/>
            <person name="Han R."/>
            <person name="Cavanaugh K."/>
            <person name="Michelmore R."/>
        </authorList>
    </citation>
    <scope>NUCLEOTIDE SEQUENCE [LARGE SCALE GENOMIC DNA]</scope>
    <source>
        <strain evidence="1 2">SF5</strain>
    </source>
</reference>
<keyword evidence="2" id="KW-1185">Reference proteome</keyword>
<dbReference type="GeneID" id="94352642"/>
<gene>
    <name evidence="1" type="ORF">CCR75_008924</name>
</gene>
<evidence type="ECO:0000313" key="2">
    <source>
        <dbReference type="Proteomes" id="UP000294530"/>
    </source>
</evidence>
<name>A0A976IKV8_BRELC</name>
<dbReference type="Proteomes" id="UP000294530">
    <property type="component" value="Unassembled WGS sequence"/>
</dbReference>
<comment type="caution">
    <text evidence="1">The sequence shown here is derived from an EMBL/GenBank/DDBJ whole genome shotgun (WGS) entry which is preliminary data.</text>
</comment>
<accession>A0A976IKV8</accession>
<sequence length="71" mass="7821">MVNQELSYSDLEEPNDAQRGLDLYTRFSAADDVRLGIFKPEPKASLIEWSFVTHQSSALSRLPGLPGGGKL</sequence>
<dbReference type="KEGG" id="blac:94352642"/>
<organism evidence="1 2">
    <name type="scientific">Bremia lactucae</name>
    <name type="common">Lettuce downy mildew</name>
    <dbReference type="NCBI Taxonomy" id="4779"/>
    <lineage>
        <taxon>Eukaryota</taxon>
        <taxon>Sar</taxon>
        <taxon>Stramenopiles</taxon>
        <taxon>Oomycota</taxon>
        <taxon>Peronosporomycetes</taxon>
        <taxon>Peronosporales</taxon>
        <taxon>Peronosporaceae</taxon>
        <taxon>Bremia</taxon>
    </lineage>
</organism>
<evidence type="ECO:0000313" key="1">
    <source>
        <dbReference type="EMBL" id="TDH73726.1"/>
    </source>
</evidence>
<dbReference type="RefSeq" id="XP_067823224.1">
    <property type="nucleotide sequence ID" value="XM_067966971.1"/>
</dbReference>
<dbReference type="AlphaFoldDB" id="A0A976IKV8"/>
<proteinExistence type="predicted"/>